<evidence type="ECO:0000256" key="1">
    <source>
        <dbReference type="ARBA" id="ARBA00022574"/>
    </source>
</evidence>
<dbReference type="OrthoDB" id="10260946at2759"/>
<dbReference type="AlphaFoldDB" id="A0A9Q3GS98"/>
<evidence type="ECO:0000259" key="4">
    <source>
        <dbReference type="Pfam" id="PF23798"/>
    </source>
</evidence>
<feature type="domain" description="Transcription factor spt8 beta-propeller" evidence="4">
    <location>
        <begin position="594"/>
        <end position="768"/>
    </location>
</feature>
<keyword evidence="6" id="KW-1185">Reference proteome</keyword>
<dbReference type="EMBL" id="AVOT02005029">
    <property type="protein sequence ID" value="MBW0478031.1"/>
    <property type="molecule type" value="Genomic_DNA"/>
</dbReference>
<feature type="compositionally biased region" description="Polar residues" evidence="3">
    <location>
        <begin position="105"/>
        <end position="132"/>
    </location>
</feature>
<protein>
    <recommendedName>
        <fullName evidence="4">Transcription factor spt8 beta-propeller domain-containing protein</fullName>
    </recommendedName>
</protein>
<dbReference type="Gene3D" id="2.130.10.10">
    <property type="entry name" value="YVTN repeat-like/Quinoprotein amine dehydrogenase"/>
    <property type="match status" value="2"/>
</dbReference>
<dbReference type="SUPFAM" id="SSF50978">
    <property type="entry name" value="WD40 repeat-like"/>
    <property type="match status" value="1"/>
</dbReference>
<feature type="region of interest" description="Disordered" evidence="3">
    <location>
        <begin position="1"/>
        <end position="156"/>
    </location>
</feature>
<feature type="compositionally biased region" description="Acidic residues" evidence="3">
    <location>
        <begin position="52"/>
        <end position="90"/>
    </location>
</feature>
<feature type="region of interest" description="Disordered" evidence="3">
    <location>
        <begin position="463"/>
        <end position="544"/>
    </location>
</feature>
<dbReference type="InterPro" id="IPR001680">
    <property type="entry name" value="WD40_rpt"/>
</dbReference>
<dbReference type="InterPro" id="IPR057544">
    <property type="entry name" value="Beta-prop_SPT8"/>
</dbReference>
<evidence type="ECO:0000256" key="3">
    <source>
        <dbReference type="SAM" id="MobiDB-lite"/>
    </source>
</evidence>
<dbReference type="SMART" id="SM00320">
    <property type="entry name" value="WD40"/>
    <property type="match status" value="6"/>
</dbReference>
<feature type="compositionally biased region" description="Low complexity" evidence="3">
    <location>
        <begin position="25"/>
        <end position="40"/>
    </location>
</feature>
<dbReference type="PANTHER" id="PTHR22847">
    <property type="entry name" value="WD40 REPEAT PROTEIN"/>
    <property type="match status" value="1"/>
</dbReference>
<feature type="domain" description="Transcription factor spt8 beta-propeller" evidence="4">
    <location>
        <begin position="197"/>
        <end position="425"/>
    </location>
</feature>
<comment type="caution">
    <text evidence="5">The sequence shown here is derived from an EMBL/GenBank/DDBJ whole genome shotgun (WGS) entry which is preliminary data.</text>
</comment>
<evidence type="ECO:0000313" key="5">
    <source>
        <dbReference type="EMBL" id="MBW0478031.1"/>
    </source>
</evidence>
<organism evidence="5 6">
    <name type="scientific">Austropuccinia psidii MF-1</name>
    <dbReference type="NCBI Taxonomy" id="1389203"/>
    <lineage>
        <taxon>Eukaryota</taxon>
        <taxon>Fungi</taxon>
        <taxon>Dikarya</taxon>
        <taxon>Basidiomycota</taxon>
        <taxon>Pucciniomycotina</taxon>
        <taxon>Pucciniomycetes</taxon>
        <taxon>Pucciniales</taxon>
        <taxon>Sphaerophragmiaceae</taxon>
        <taxon>Austropuccinia</taxon>
    </lineage>
</organism>
<dbReference type="InterPro" id="IPR036322">
    <property type="entry name" value="WD40_repeat_dom_sf"/>
</dbReference>
<sequence>MLSGDEEDGDQVQSDEGANHDEDQSLSLASSSSFSSSSSSVPSDPGNHTSEEADEDDDEEDPDDAEDFDENDENEDEGESDAEQDVEEETQSSLRSDMADEDQTSEIPNSQSYSAVNLSGPSSSLDINQSAHFNEENGGYTASIHDRRSPKPSMTLDNSATLDLNYSLSPRSYQFQISERHRLVTTPRLFVKPPLIDPLVFIPHGSPVHALALPPCGSHLFSGGQDGFIRRIAIYESVTGSSVENLTMRQGGHIPLIEKEGDKTTIFLTGYWENEDDYNISQSSIKPGLDNSSVKAPQKWGPKSVGNAVKVSPVYSLAIHSEELWGLSGTESGNINLFTIRHDEGQIRHVFRASKHPSGPLSPSSDIKGHKPGSVISCIDLNHAQNFAFTGGWDGMVLGWDLNTGQVVNKFVAHASQISTISLRHHNALPIYDSKFEENLLNPAPQADDPVHLSEQPCKLDSVEMTHGSPEKAPISPSALSSPDEPLAAEYHEDDSEDGSLFGGGDESGSDPVSPEPLIPASTADPKRNMIGGELSFPSRPIDWRGQGAHKATEGMIKLELPTPINKLPKKPILPPTRLPQVPSVLDPSLPFLNDDILMTSAIDGQVYLWDRRIQATQTKGLVRKLDVPKSTSPWTASAAWSIDGRSIYVGRRNHSVDIYDLRYVRYSQHHSSVQRTIKLPFSSGPVSCVKAWPDGQQVLCGSFDNVRLWNLKSELEGVKVPFKIIPGHSSGVISHMSITPSLRYLVTASGDRGWESQSNEFVIIHEIRALYN</sequence>
<dbReference type="Pfam" id="PF23798">
    <property type="entry name" value="Beta-prop_SPT8"/>
    <property type="match status" value="2"/>
</dbReference>
<reference evidence="5" key="1">
    <citation type="submission" date="2021-03" db="EMBL/GenBank/DDBJ databases">
        <title>Draft genome sequence of rust myrtle Austropuccinia psidii MF-1, a brazilian biotype.</title>
        <authorList>
            <person name="Quecine M.C."/>
            <person name="Pachon D.M.R."/>
            <person name="Bonatelli M.L."/>
            <person name="Correr F.H."/>
            <person name="Franceschini L.M."/>
            <person name="Leite T.F."/>
            <person name="Margarido G.R.A."/>
            <person name="Almeida C.A."/>
            <person name="Ferrarezi J.A."/>
            <person name="Labate C.A."/>
        </authorList>
    </citation>
    <scope>NUCLEOTIDE SEQUENCE</scope>
    <source>
        <strain evidence="5">MF-1</strain>
    </source>
</reference>
<name>A0A9Q3GS98_9BASI</name>
<evidence type="ECO:0000256" key="2">
    <source>
        <dbReference type="ARBA" id="ARBA00022737"/>
    </source>
</evidence>
<dbReference type="Proteomes" id="UP000765509">
    <property type="component" value="Unassembled WGS sequence"/>
</dbReference>
<keyword evidence="2" id="KW-0677">Repeat</keyword>
<gene>
    <name evidence="5" type="ORF">O181_017746</name>
</gene>
<keyword evidence="1" id="KW-0853">WD repeat</keyword>
<dbReference type="InterPro" id="IPR015943">
    <property type="entry name" value="WD40/YVTN_repeat-like_dom_sf"/>
</dbReference>
<feature type="compositionally biased region" description="Acidic residues" evidence="3">
    <location>
        <begin position="1"/>
        <end position="10"/>
    </location>
</feature>
<accession>A0A9Q3GS98</accession>
<proteinExistence type="predicted"/>
<dbReference type="GO" id="GO:0000124">
    <property type="term" value="C:SAGA complex"/>
    <property type="evidence" value="ECO:0007669"/>
    <property type="project" value="TreeGrafter"/>
</dbReference>
<dbReference type="PANTHER" id="PTHR22847:SF637">
    <property type="entry name" value="WD REPEAT DOMAIN 5B"/>
    <property type="match status" value="1"/>
</dbReference>
<evidence type="ECO:0000313" key="6">
    <source>
        <dbReference type="Proteomes" id="UP000765509"/>
    </source>
</evidence>